<dbReference type="AlphaFoldDB" id="A0A0F3II43"/>
<evidence type="ECO:0000256" key="2">
    <source>
        <dbReference type="ARBA" id="ARBA00022692"/>
    </source>
</evidence>
<evidence type="ECO:0000313" key="7">
    <source>
        <dbReference type="EMBL" id="KJV05124.1"/>
    </source>
</evidence>
<dbReference type="Proteomes" id="UP000033684">
    <property type="component" value="Unassembled WGS sequence"/>
</dbReference>
<keyword evidence="3 5" id="KW-1133">Transmembrane helix</keyword>
<evidence type="ECO:0000259" key="6">
    <source>
        <dbReference type="Pfam" id="PF01061"/>
    </source>
</evidence>
<dbReference type="OrthoDB" id="8988363at2"/>
<feature type="transmembrane region" description="Helical" evidence="5">
    <location>
        <begin position="62"/>
        <end position="84"/>
    </location>
</feature>
<gene>
    <name evidence="7" type="ORF">VZ94_20455</name>
</gene>
<keyword evidence="4 5" id="KW-0472">Membrane</keyword>
<keyword evidence="8" id="KW-1185">Reference proteome</keyword>
<dbReference type="GO" id="GO:0016020">
    <property type="term" value="C:membrane"/>
    <property type="evidence" value="ECO:0007669"/>
    <property type="project" value="UniProtKB-SubCell"/>
</dbReference>
<dbReference type="PANTHER" id="PTHR43229">
    <property type="entry name" value="NODULATION PROTEIN J"/>
    <property type="match status" value="1"/>
</dbReference>
<dbReference type="EMBL" id="LAJX01000295">
    <property type="protein sequence ID" value="KJV05124.1"/>
    <property type="molecule type" value="Genomic_DNA"/>
</dbReference>
<dbReference type="RefSeq" id="WP_045780650.1">
    <property type="nucleotide sequence ID" value="NZ_LAJX01000295.1"/>
</dbReference>
<evidence type="ECO:0000256" key="4">
    <source>
        <dbReference type="ARBA" id="ARBA00023136"/>
    </source>
</evidence>
<evidence type="ECO:0000256" key="1">
    <source>
        <dbReference type="ARBA" id="ARBA00004141"/>
    </source>
</evidence>
<accession>A0A0F3II43</accession>
<dbReference type="GO" id="GO:0140359">
    <property type="term" value="F:ABC-type transporter activity"/>
    <property type="evidence" value="ECO:0007669"/>
    <property type="project" value="InterPro"/>
</dbReference>
<dbReference type="InterPro" id="IPR051784">
    <property type="entry name" value="Nod_factor_ABC_transporter"/>
</dbReference>
<dbReference type="PANTHER" id="PTHR43229:SF2">
    <property type="entry name" value="NODULATION PROTEIN J"/>
    <property type="match status" value="1"/>
</dbReference>
<comment type="caution">
    <text evidence="7">The sequence shown here is derived from an EMBL/GenBank/DDBJ whole genome shotgun (WGS) entry which is preliminary data.</text>
</comment>
<name>A0A0F3II43_9GAMM</name>
<organism evidence="7 8">
    <name type="scientific">Methylocucumis oryzae</name>
    <dbReference type="NCBI Taxonomy" id="1632867"/>
    <lineage>
        <taxon>Bacteria</taxon>
        <taxon>Pseudomonadati</taxon>
        <taxon>Pseudomonadota</taxon>
        <taxon>Gammaproteobacteria</taxon>
        <taxon>Methylococcales</taxon>
        <taxon>Methylococcaceae</taxon>
        <taxon>Methylocucumis</taxon>
    </lineage>
</organism>
<reference evidence="7 8" key="2">
    <citation type="journal article" date="2016" name="Microb. Ecol.">
        <title>Genome Characteristics of a Novel Type I Methanotroph (Sn10-6) Isolated from a Flooded Indian Rice Field.</title>
        <authorList>
            <person name="Rahalkar M.C."/>
            <person name="Pandit P.S."/>
            <person name="Dhakephalkar P.K."/>
            <person name="Pore S."/>
            <person name="Arora P."/>
            <person name="Kapse N."/>
        </authorList>
    </citation>
    <scope>NUCLEOTIDE SEQUENCE [LARGE SCALE GENOMIC DNA]</scope>
    <source>
        <strain evidence="7 8">Sn10-6</strain>
    </source>
</reference>
<feature type="transmembrane region" description="Helical" evidence="5">
    <location>
        <begin position="141"/>
        <end position="165"/>
    </location>
</feature>
<feature type="transmembrane region" description="Helical" evidence="5">
    <location>
        <begin position="25"/>
        <end position="50"/>
    </location>
</feature>
<proteinExistence type="predicted"/>
<protein>
    <recommendedName>
        <fullName evidence="6">ABC-2 type transporter transmembrane domain-containing protein</fullName>
    </recommendedName>
</protein>
<comment type="subcellular location">
    <subcellularLocation>
        <location evidence="1">Membrane</location>
        <topology evidence="1">Multi-pass membrane protein</topology>
    </subcellularLocation>
</comment>
<evidence type="ECO:0000313" key="8">
    <source>
        <dbReference type="Proteomes" id="UP000033684"/>
    </source>
</evidence>
<evidence type="ECO:0000256" key="3">
    <source>
        <dbReference type="ARBA" id="ARBA00022989"/>
    </source>
</evidence>
<keyword evidence="2 5" id="KW-0812">Transmembrane</keyword>
<feature type="domain" description="ABC-2 type transporter transmembrane" evidence="6">
    <location>
        <begin position="9"/>
        <end position="205"/>
    </location>
</feature>
<sequence length="207" mass="22825">MNFTSFAVFCAVYERTLLKTLRRPVPLTFSLVQPLMWMLFFGFLFHRYSVDNLPPGLQYLDFLLPGICCMTVLFGASQAGIELIRDMQTRFLARVLSTPASKVMMMAGKVLADASRLLLQAVLVLILGLALGAQVQLSLSILAIAAAGLLLFGIAFCSLSCWIALKARSQENMASFVHLVNMPLLFTSTALVPDKQMPGWLANLARF</sequence>
<dbReference type="Pfam" id="PF01061">
    <property type="entry name" value="ABC2_membrane"/>
    <property type="match status" value="1"/>
</dbReference>
<reference evidence="8" key="1">
    <citation type="submission" date="2015-03" db="EMBL/GenBank/DDBJ databases">
        <title>Draft genome sequence of a novel methanotroph (Sn10-6) isolated from flooded ricefield rhizosphere in India.</title>
        <authorList>
            <person name="Pandit P.S."/>
            <person name="Pore S.D."/>
            <person name="Arora P."/>
            <person name="Kapse N.G."/>
            <person name="Dhakephalkar P.K."/>
            <person name="Rahalkar M.C."/>
        </authorList>
    </citation>
    <scope>NUCLEOTIDE SEQUENCE [LARGE SCALE GENOMIC DNA]</scope>
    <source>
        <strain evidence="8">Sn10-6</strain>
    </source>
</reference>
<evidence type="ECO:0000256" key="5">
    <source>
        <dbReference type="SAM" id="Phobius"/>
    </source>
</evidence>
<feature type="transmembrane region" description="Helical" evidence="5">
    <location>
        <begin position="114"/>
        <end position="135"/>
    </location>
</feature>
<dbReference type="InterPro" id="IPR013525">
    <property type="entry name" value="ABC2_TM"/>
</dbReference>